<accession>A0A4U0XGP3</accession>
<evidence type="ECO:0000313" key="3">
    <source>
        <dbReference type="Proteomes" id="UP000309340"/>
    </source>
</evidence>
<feature type="region of interest" description="Disordered" evidence="1">
    <location>
        <begin position="38"/>
        <end position="66"/>
    </location>
</feature>
<name>A0A4U0XGP3_9PEZI</name>
<protein>
    <recommendedName>
        <fullName evidence="4">MalT-like TPR region domain-containing protein</fullName>
    </recommendedName>
</protein>
<sequence length="230" mass="26027">MALDCMPLAITQTAAYIRERRPRCSVWQYREEMEQSRASRTSLLRRDVPLPSRDAEASNSGPEGPDGARAFEDYIVALRSFSFDATLLWLEEYGRLDEVQERFVHGLCTTFPTGHFENWPTCRALFPHAKGAAEQKPTSRSALLEWATVMYRSVWYALEQGELIDALAMATSSMTARLEELGEEDKETSWSSAIVANAYLSQGRLKEAEELQVKVMEASSRVLGEKHPTR</sequence>
<evidence type="ECO:0000256" key="1">
    <source>
        <dbReference type="SAM" id="MobiDB-lite"/>
    </source>
</evidence>
<keyword evidence="3" id="KW-1185">Reference proteome</keyword>
<dbReference type="EMBL" id="NAJQ01000218">
    <property type="protein sequence ID" value="TKA74648.1"/>
    <property type="molecule type" value="Genomic_DNA"/>
</dbReference>
<reference evidence="2 3" key="1">
    <citation type="submission" date="2017-03" db="EMBL/GenBank/DDBJ databases">
        <title>Genomes of endolithic fungi from Antarctica.</title>
        <authorList>
            <person name="Coleine C."/>
            <person name="Masonjones S."/>
            <person name="Stajich J.E."/>
        </authorList>
    </citation>
    <scope>NUCLEOTIDE SEQUENCE [LARGE SCALE GENOMIC DNA]</scope>
    <source>
        <strain evidence="2 3">CCFEE 5184</strain>
    </source>
</reference>
<comment type="caution">
    <text evidence="2">The sequence shown here is derived from an EMBL/GenBank/DDBJ whole genome shotgun (WGS) entry which is preliminary data.</text>
</comment>
<feature type="compositionally biased region" description="Basic and acidic residues" evidence="1">
    <location>
        <begin position="44"/>
        <end position="56"/>
    </location>
</feature>
<evidence type="ECO:0008006" key="4">
    <source>
        <dbReference type="Google" id="ProtNLM"/>
    </source>
</evidence>
<dbReference type="Pfam" id="PF13374">
    <property type="entry name" value="TPR_10"/>
    <property type="match status" value="1"/>
</dbReference>
<organism evidence="2 3">
    <name type="scientific">Friedmanniomyces simplex</name>
    <dbReference type="NCBI Taxonomy" id="329884"/>
    <lineage>
        <taxon>Eukaryota</taxon>
        <taxon>Fungi</taxon>
        <taxon>Dikarya</taxon>
        <taxon>Ascomycota</taxon>
        <taxon>Pezizomycotina</taxon>
        <taxon>Dothideomycetes</taxon>
        <taxon>Dothideomycetidae</taxon>
        <taxon>Mycosphaerellales</taxon>
        <taxon>Teratosphaeriaceae</taxon>
        <taxon>Friedmanniomyces</taxon>
    </lineage>
</organism>
<dbReference type="OrthoDB" id="20872at2759"/>
<dbReference type="Gene3D" id="1.25.40.10">
    <property type="entry name" value="Tetratricopeptide repeat domain"/>
    <property type="match status" value="1"/>
</dbReference>
<dbReference type="Proteomes" id="UP000309340">
    <property type="component" value="Unassembled WGS sequence"/>
</dbReference>
<gene>
    <name evidence="2" type="ORF">B0A55_07960</name>
</gene>
<dbReference type="STRING" id="329884.A0A4U0XGP3"/>
<proteinExistence type="predicted"/>
<evidence type="ECO:0000313" key="2">
    <source>
        <dbReference type="EMBL" id="TKA74648.1"/>
    </source>
</evidence>
<dbReference type="InterPro" id="IPR011990">
    <property type="entry name" value="TPR-like_helical_dom_sf"/>
</dbReference>
<dbReference type="AlphaFoldDB" id="A0A4U0XGP3"/>